<feature type="region of interest" description="Disordered" evidence="13">
    <location>
        <begin position="39"/>
        <end position="58"/>
    </location>
</feature>
<keyword evidence="9 11" id="KW-0472">Membrane</keyword>
<feature type="compositionally biased region" description="Polar residues" evidence="13">
    <location>
        <begin position="39"/>
        <end position="50"/>
    </location>
</feature>
<evidence type="ECO:0000256" key="4">
    <source>
        <dbReference type="ARBA" id="ARBA00022496"/>
    </source>
</evidence>
<keyword evidence="2 11" id="KW-0813">Transport</keyword>
<dbReference type="InterPro" id="IPR000531">
    <property type="entry name" value="Beta-barrel_TonB"/>
</dbReference>
<keyword evidence="7" id="KW-0406">Ion transport</keyword>
<evidence type="ECO:0000256" key="3">
    <source>
        <dbReference type="ARBA" id="ARBA00022452"/>
    </source>
</evidence>
<name>A0A420GTV8_9BURK</name>
<keyword evidence="3 11" id="KW-1134">Transmembrane beta strand</keyword>
<evidence type="ECO:0000259" key="15">
    <source>
        <dbReference type="Pfam" id="PF07715"/>
    </source>
</evidence>
<dbReference type="InterPro" id="IPR036942">
    <property type="entry name" value="Beta-barrel_TonB_sf"/>
</dbReference>
<dbReference type="InterPro" id="IPR039426">
    <property type="entry name" value="TonB-dep_rcpt-like"/>
</dbReference>
<evidence type="ECO:0000256" key="1">
    <source>
        <dbReference type="ARBA" id="ARBA00004571"/>
    </source>
</evidence>
<evidence type="ECO:0000256" key="12">
    <source>
        <dbReference type="RuleBase" id="RU003357"/>
    </source>
</evidence>
<protein>
    <submittedName>
        <fullName evidence="16">Ligand-gated channel</fullName>
    </submittedName>
</protein>
<dbReference type="GO" id="GO:0009279">
    <property type="term" value="C:cell outer membrane"/>
    <property type="evidence" value="ECO:0007669"/>
    <property type="project" value="UniProtKB-SubCell"/>
</dbReference>
<proteinExistence type="inferred from homology"/>
<feature type="region of interest" description="Disordered" evidence="13">
    <location>
        <begin position="65"/>
        <end position="109"/>
    </location>
</feature>
<comment type="subcellular location">
    <subcellularLocation>
        <location evidence="1 11">Cell outer membrane</location>
        <topology evidence="1 11">Multi-pass membrane protein</topology>
    </subcellularLocation>
</comment>
<feature type="domain" description="TonB-dependent receptor-like beta-barrel" evidence="14">
    <location>
        <begin position="312"/>
        <end position="741"/>
    </location>
</feature>
<dbReference type="Pfam" id="PF07715">
    <property type="entry name" value="Plug"/>
    <property type="match status" value="1"/>
</dbReference>
<sequence length="779" mass="81699">MGSKRGRAIPGPIFLGRTLVAVSVMKLFLTTAEVAAQTAPSAPGTDTQTVSPAASAAQAPAAASSPAAAAGKGNGSNAVTLNSVEVTANRRREPAREVPMKVDTLSSESLQKSGATNLSDYLSSEPGVGFNSGGGPGQGTISMRGVTAGTDVGPTVGVYVDDTPLGSNTVSGGGAALAFDMGLLDLNHIEILFGPQGTLYGAGAMGGLLKYVTNQPDTENFSGQVGTTFSSTWHGGLNNTTNAVLNLPLKSDVAAVRISAFNTHSAGFIDAVGADAGSRINENDTTGMRASVLLTPTRKLTFRFTATVQNINSDGQNFVDYGMNGQPVFGALTKNLDSPEPYHQSNQFYTANAEYDFGWARFNSISAYQSLRTASTLDFTPFYGPILAADGFNVSAVSASSNVGTNKVTQEFRLTSPGNQTLEWVAGLYYDHEHSDTMQVYRATGVGGAPSYEMETAGYAGSYEEVAAYGDLTYNLNSRIALTAGMRIAHNSQDFRQDTGGLLVPVPFSAPGSSADTSKTYMFTASYKLTPKSNVYARIASGYRPGGPNSMAVSAVTGQLIAGNPTYQPDTLWNYEIGYKADLLDNRLSVALSAYDIEWRNIQQYGAVDGIAQLINAGDARIKGMELSGAFRPTPAWSFTASLSAIDAYLTEGTPSVGSKAGDLLPNTAKFSAALAATRRFQIGPYPASATVSERFVGERHSSFAGATGAPDFILPAYAVTDLQFGVDLKYASLSLFVRNLFNRDGLLSANTAYVPLGGTVWASVIQPRTIGVQLSAPF</sequence>
<reference evidence="16 17" key="1">
    <citation type="submission" date="2016-07" db="EMBL/GenBank/DDBJ databases">
        <title>Genome analysis of Burkholderia fungorum ES3-20.</title>
        <authorList>
            <person name="Xu D."/>
            <person name="Yao R."/>
            <person name="Zheng S."/>
        </authorList>
    </citation>
    <scope>NUCLEOTIDE SEQUENCE [LARGE SCALE GENOMIC DNA]</scope>
    <source>
        <strain evidence="16 17">ES3-20</strain>
    </source>
</reference>
<evidence type="ECO:0000256" key="8">
    <source>
        <dbReference type="ARBA" id="ARBA00023077"/>
    </source>
</evidence>
<dbReference type="EMBL" id="MCAS01000007">
    <property type="protein sequence ID" value="RKF48600.1"/>
    <property type="molecule type" value="Genomic_DNA"/>
</dbReference>
<dbReference type="InterPro" id="IPR012910">
    <property type="entry name" value="Plug_dom"/>
</dbReference>
<keyword evidence="10 11" id="KW-0998">Cell outer membrane</keyword>
<dbReference type="Gene3D" id="2.40.170.20">
    <property type="entry name" value="TonB-dependent receptor, beta-barrel domain"/>
    <property type="match status" value="1"/>
</dbReference>
<evidence type="ECO:0000256" key="6">
    <source>
        <dbReference type="ARBA" id="ARBA00023004"/>
    </source>
</evidence>
<evidence type="ECO:0000256" key="2">
    <source>
        <dbReference type="ARBA" id="ARBA00022448"/>
    </source>
</evidence>
<evidence type="ECO:0000256" key="13">
    <source>
        <dbReference type="SAM" id="MobiDB-lite"/>
    </source>
</evidence>
<comment type="caution">
    <text evidence="16">The sequence shown here is derived from an EMBL/GenBank/DDBJ whole genome shotgun (WGS) entry which is preliminary data.</text>
</comment>
<dbReference type="PANTHER" id="PTHR32552">
    <property type="entry name" value="FERRICHROME IRON RECEPTOR-RELATED"/>
    <property type="match status" value="1"/>
</dbReference>
<keyword evidence="4" id="KW-0410">Iron transport</keyword>
<dbReference type="PROSITE" id="PS52016">
    <property type="entry name" value="TONB_DEPENDENT_REC_3"/>
    <property type="match status" value="1"/>
</dbReference>
<dbReference type="OrthoDB" id="8538693at2"/>
<evidence type="ECO:0000259" key="14">
    <source>
        <dbReference type="Pfam" id="PF00593"/>
    </source>
</evidence>
<dbReference type="SUPFAM" id="SSF56935">
    <property type="entry name" value="Porins"/>
    <property type="match status" value="1"/>
</dbReference>
<dbReference type="GO" id="GO:0006826">
    <property type="term" value="P:iron ion transport"/>
    <property type="evidence" value="ECO:0007669"/>
    <property type="project" value="UniProtKB-KW"/>
</dbReference>
<evidence type="ECO:0000313" key="16">
    <source>
        <dbReference type="EMBL" id="RKF48600.1"/>
    </source>
</evidence>
<comment type="similarity">
    <text evidence="11 12">Belongs to the TonB-dependent receptor family.</text>
</comment>
<dbReference type="CDD" id="cd01347">
    <property type="entry name" value="ligand_gated_channel"/>
    <property type="match status" value="1"/>
</dbReference>
<evidence type="ECO:0000313" key="17">
    <source>
        <dbReference type="Proteomes" id="UP000283709"/>
    </source>
</evidence>
<dbReference type="Pfam" id="PF00593">
    <property type="entry name" value="TonB_dep_Rec_b-barrel"/>
    <property type="match status" value="1"/>
</dbReference>
<organism evidence="16 17">
    <name type="scientific">Paraburkholderia fungorum</name>
    <dbReference type="NCBI Taxonomy" id="134537"/>
    <lineage>
        <taxon>Bacteria</taxon>
        <taxon>Pseudomonadati</taxon>
        <taxon>Pseudomonadota</taxon>
        <taxon>Betaproteobacteria</taxon>
        <taxon>Burkholderiales</taxon>
        <taxon>Burkholderiaceae</taxon>
        <taxon>Paraburkholderia</taxon>
    </lineage>
</organism>
<evidence type="ECO:0000256" key="9">
    <source>
        <dbReference type="ARBA" id="ARBA00023136"/>
    </source>
</evidence>
<dbReference type="AlphaFoldDB" id="A0A420GTV8"/>
<evidence type="ECO:0000256" key="11">
    <source>
        <dbReference type="PROSITE-ProRule" id="PRU01360"/>
    </source>
</evidence>
<feature type="domain" description="TonB-dependent receptor plug" evidence="15">
    <location>
        <begin position="95"/>
        <end position="207"/>
    </location>
</feature>
<feature type="compositionally biased region" description="Polar residues" evidence="13">
    <location>
        <begin position="75"/>
        <end position="86"/>
    </location>
</feature>
<dbReference type="RefSeq" id="WP_120343859.1">
    <property type="nucleotide sequence ID" value="NZ_MCAS01000007.1"/>
</dbReference>
<evidence type="ECO:0000256" key="7">
    <source>
        <dbReference type="ARBA" id="ARBA00023065"/>
    </source>
</evidence>
<keyword evidence="6" id="KW-0408">Iron</keyword>
<keyword evidence="5 11" id="KW-0812">Transmembrane</keyword>
<dbReference type="PANTHER" id="PTHR32552:SF81">
    <property type="entry name" value="TONB-DEPENDENT OUTER MEMBRANE RECEPTOR"/>
    <property type="match status" value="1"/>
</dbReference>
<dbReference type="Proteomes" id="UP000283709">
    <property type="component" value="Unassembled WGS sequence"/>
</dbReference>
<keyword evidence="8 12" id="KW-0798">TonB box</keyword>
<evidence type="ECO:0000256" key="10">
    <source>
        <dbReference type="ARBA" id="ARBA00023237"/>
    </source>
</evidence>
<gene>
    <name evidence="16" type="ORF">BCY88_20705</name>
</gene>
<feature type="compositionally biased region" description="Basic and acidic residues" evidence="13">
    <location>
        <begin position="88"/>
        <end position="100"/>
    </location>
</feature>
<evidence type="ECO:0000256" key="5">
    <source>
        <dbReference type="ARBA" id="ARBA00022692"/>
    </source>
</evidence>
<accession>A0A420GTV8</accession>